<organism evidence="1 2">
    <name type="scientific">Lysobacter enzymogenes</name>
    <dbReference type="NCBI Taxonomy" id="69"/>
    <lineage>
        <taxon>Bacteria</taxon>
        <taxon>Pseudomonadati</taxon>
        <taxon>Pseudomonadota</taxon>
        <taxon>Gammaproteobacteria</taxon>
        <taxon>Lysobacterales</taxon>
        <taxon>Lysobacteraceae</taxon>
        <taxon>Lysobacter</taxon>
    </lineage>
</organism>
<dbReference type="AlphaFoldDB" id="A0A3N2RLF8"/>
<sequence length="198" mass="21745">MIELERLRAIGLTLDRAERALAALQSGDLRGFVHELLLHGLWSDVVDERAPVPHWIGRWRELAGEGFPIIDAAALDRLLAAGADPHDLTGVVRSAQILAIYNLAQQLDYPALALGWDLPEAVTPSLACIDQAGAAPPQRLHPLHPQLLERDPSGRFGEPCPLALRQWRMLPEPARGEIAARVRAGQRSQAAALWKRDV</sequence>
<dbReference type="RefSeq" id="WP_123646427.1">
    <property type="nucleotide sequence ID" value="NZ_RCTY01000015.1"/>
</dbReference>
<accession>A0A3N2RLF8</accession>
<dbReference type="EMBL" id="RCTY01000015">
    <property type="protein sequence ID" value="ROU08176.1"/>
    <property type="molecule type" value="Genomic_DNA"/>
</dbReference>
<reference evidence="1 2" key="1">
    <citation type="submission" date="2018-10" db="EMBL/GenBank/DDBJ databases">
        <title>The genome of Lysobacter enzymogenes OH11.</title>
        <authorList>
            <person name="Liu F."/>
            <person name="Zhao Y."/>
            <person name="Qian G."/>
            <person name="Chen Y."/>
            <person name="Xu H."/>
        </authorList>
    </citation>
    <scope>NUCLEOTIDE SEQUENCE [LARGE SCALE GENOMIC DNA]</scope>
    <source>
        <strain evidence="1 2">OH11</strain>
    </source>
</reference>
<evidence type="ECO:0000313" key="1">
    <source>
        <dbReference type="EMBL" id="ROU08176.1"/>
    </source>
</evidence>
<dbReference type="Proteomes" id="UP000275910">
    <property type="component" value="Unassembled WGS sequence"/>
</dbReference>
<evidence type="ECO:0000313" key="2">
    <source>
        <dbReference type="Proteomes" id="UP000275910"/>
    </source>
</evidence>
<proteinExistence type="predicted"/>
<gene>
    <name evidence="1" type="ORF">D9T17_05130</name>
</gene>
<comment type="caution">
    <text evidence="1">The sequence shown here is derived from an EMBL/GenBank/DDBJ whole genome shotgun (WGS) entry which is preliminary data.</text>
</comment>
<name>A0A3N2RLF8_LYSEN</name>
<protein>
    <submittedName>
        <fullName evidence="1">Uncharacterized protein</fullName>
    </submittedName>
</protein>